<dbReference type="GO" id="GO:0003700">
    <property type="term" value="F:DNA-binding transcription factor activity"/>
    <property type="evidence" value="ECO:0007669"/>
    <property type="project" value="InterPro"/>
</dbReference>
<reference evidence="5 6" key="1">
    <citation type="submission" date="2019-07" db="EMBL/GenBank/DDBJ databases">
        <title>New species of Amycolatopsis and Streptomyces.</title>
        <authorList>
            <person name="Duangmal K."/>
            <person name="Teo W.F.A."/>
            <person name="Lipun K."/>
        </authorList>
    </citation>
    <scope>NUCLEOTIDE SEQUENCE [LARGE SCALE GENOMIC DNA]</scope>
    <source>
        <strain evidence="5 6">JCM 30562</strain>
    </source>
</reference>
<evidence type="ECO:0000313" key="5">
    <source>
        <dbReference type="EMBL" id="TVT25915.1"/>
    </source>
</evidence>
<dbReference type="InterPro" id="IPR050204">
    <property type="entry name" value="AraC_XylS_family_regulators"/>
</dbReference>
<dbReference type="Pfam" id="PF12833">
    <property type="entry name" value="HTH_18"/>
    <property type="match status" value="1"/>
</dbReference>
<dbReference type="InterPro" id="IPR018060">
    <property type="entry name" value="HTH_AraC"/>
</dbReference>
<keyword evidence="3" id="KW-0804">Transcription</keyword>
<dbReference type="InterPro" id="IPR009057">
    <property type="entry name" value="Homeodomain-like_sf"/>
</dbReference>
<dbReference type="InterPro" id="IPR035418">
    <property type="entry name" value="AraC-bd_2"/>
</dbReference>
<organism evidence="5 6">
    <name type="scientific">Amycolatopsis acidiphila</name>
    <dbReference type="NCBI Taxonomy" id="715473"/>
    <lineage>
        <taxon>Bacteria</taxon>
        <taxon>Bacillati</taxon>
        <taxon>Actinomycetota</taxon>
        <taxon>Actinomycetes</taxon>
        <taxon>Pseudonocardiales</taxon>
        <taxon>Pseudonocardiaceae</taxon>
        <taxon>Amycolatopsis</taxon>
    </lineage>
</organism>
<dbReference type="Proteomes" id="UP000318578">
    <property type="component" value="Unassembled WGS sequence"/>
</dbReference>
<comment type="caution">
    <text evidence="5">The sequence shown here is derived from an EMBL/GenBank/DDBJ whole genome shotgun (WGS) entry which is preliminary data.</text>
</comment>
<dbReference type="InterPro" id="IPR018062">
    <property type="entry name" value="HTH_AraC-typ_CS"/>
</dbReference>
<dbReference type="PANTHER" id="PTHR46796">
    <property type="entry name" value="HTH-TYPE TRANSCRIPTIONAL ACTIVATOR RHAS-RELATED"/>
    <property type="match status" value="1"/>
</dbReference>
<protein>
    <submittedName>
        <fullName evidence="5">AraC family transcriptional regulator</fullName>
    </submittedName>
</protein>
<dbReference type="AlphaFoldDB" id="A0A558ANS2"/>
<sequence>MNAGSGGSVRFGMNEPLRTRPLLDSRDVEHAHAEITGLFSPHELIPIGLRSGFHARANVATLNRVRLIYLSLGSEVVVRPAPLTDYYAINIVIGGAADVRRGRRAIAVEGSTAGVVLTPDSTIDMRWSADCRHLSVVVGRSHLEEAFWSLWGDVPRPEDFPIGLDLRMGRVASWIRLVRWAVADIDQGSGLAANPLAAKQVEDLLVHGFVAAQGRRSGPQPSVRAMTQVAVRDAREYIESHAADAISVSDVARAAGVSVRTLQECFKRHVGMTPMTYLRDVRLDRVHGALRSADPRTAVTVTEVALSWGFGHLPRFAAAYRRRFGQLPSETLRRGVSRANR</sequence>
<gene>
    <name evidence="5" type="ORF">FNH06_00295</name>
</gene>
<evidence type="ECO:0000256" key="2">
    <source>
        <dbReference type="ARBA" id="ARBA00023125"/>
    </source>
</evidence>
<dbReference type="GO" id="GO:0043565">
    <property type="term" value="F:sequence-specific DNA binding"/>
    <property type="evidence" value="ECO:0007669"/>
    <property type="project" value="InterPro"/>
</dbReference>
<evidence type="ECO:0000313" key="6">
    <source>
        <dbReference type="Proteomes" id="UP000318578"/>
    </source>
</evidence>
<dbReference type="PROSITE" id="PS01124">
    <property type="entry name" value="HTH_ARAC_FAMILY_2"/>
    <property type="match status" value="1"/>
</dbReference>
<accession>A0A558ANS2</accession>
<keyword evidence="6" id="KW-1185">Reference proteome</keyword>
<dbReference type="OrthoDB" id="5464689at2"/>
<dbReference type="Gene3D" id="1.10.10.60">
    <property type="entry name" value="Homeodomain-like"/>
    <property type="match status" value="1"/>
</dbReference>
<evidence type="ECO:0000256" key="1">
    <source>
        <dbReference type="ARBA" id="ARBA00023015"/>
    </source>
</evidence>
<dbReference type="Pfam" id="PF14525">
    <property type="entry name" value="AraC_binding_2"/>
    <property type="match status" value="1"/>
</dbReference>
<dbReference type="PROSITE" id="PS00041">
    <property type="entry name" value="HTH_ARAC_FAMILY_1"/>
    <property type="match status" value="1"/>
</dbReference>
<keyword evidence="2" id="KW-0238">DNA-binding</keyword>
<feature type="domain" description="HTH araC/xylS-type" evidence="4">
    <location>
        <begin position="232"/>
        <end position="334"/>
    </location>
</feature>
<dbReference type="SUPFAM" id="SSF46689">
    <property type="entry name" value="Homeodomain-like"/>
    <property type="match status" value="2"/>
</dbReference>
<dbReference type="PANTHER" id="PTHR46796:SF12">
    <property type="entry name" value="HTH-TYPE DNA-BINDING TRANSCRIPTIONAL ACTIVATOR EUTR"/>
    <property type="match status" value="1"/>
</dbReference>
<evidence type="ECO:0000256" key="3">
    <source>
        <dbReference type="ARBA" id="ARBA00023163"/>
    </source>
</evidence>
<dbReference type="EMBL" id="VJZA01000001">
    <property type="protein sequence ID" value="TVT25915.1"/>
    <property type="molecule type" value="Genomic_DNA"/>
</dbReference>
<proteinExistence type="predicted"/>
<evidence type="ECO:0000259" key="4">
    <source>
        <dbReference type="PROSITE" id="PS01124"/>
    </source>
</evidence>
<name>A0A558ANS2_9PSEU</name>
<keyword evidence="1" id="KW-0805">Transcription regulation</keyword>
<dbReference type="SMART" id="SM00342">
    <property type="entry name" value="HTH_ARAC"/>
    <property type="match status" value="1"/>
</dbReference>